<keyword evidence="3" id="KW-0326">Glycosidase</keyword>
<evidence type="ECO:0000313" key="10">
    <source>
        <dbReference type="Proteomes" id="UP000756921"/>
    </source>
</evidence>
<dbReference type="AlphaFoldDB" id="A0A9P6G566"/>
<comment type="caution">
    <text evidence="9">The sequence shown here is derived from an EMBL/GenBank/DDBJ whole genome shotgun (WGS) entry which is preliminary data.</text>
</comment>
<dbReference type="Pfam" id="PF00703">
    <property type="entry name" value="Glyco_hydro_2"/>
    <property type="match status" value="1"/>
</dbReference>
<evidence type="ECO:0000259" key="6">
    <source>
        <dbReference type="Pfam" id="PF00703"/>
    </source>
</evidence>
<dbReference type="SUPFAM" id="SSF51445">
    <property type="entry name" value="(Trans)glycosidases"/>
    <property type="match status" value="1"/>
</dbReference>
<dbReference type="PANTHER" id="PTHR42732">
    <property type="entry name" value="BETA-GALACTOSIDASE"/>
    <property type="match status" value="1"/>
</dbReference>
<keyword evidence="10" id="KW-1185">Reference proteome</keyword>
<evidence type="ECO:0000259" key="8">
    <source>
        <dbReference type="Pfam" id="PF02837"/>
    </source>
</evidence>
<dbReference type="Pfam" id="PF02836">
    <property type="entry name" value="Glyco_hydro_2_C"/>
    <property type="match status" value="1"/>
</dbReference>
<keyword evidence="2 9" id="KW-0378">Hydrolase</keyword>
<feature type="domain" description="Glycoside hydrolase family 2 immunoglobulin-like beta-sandwich" evidence="6">
    <location>
        <begin position="234"/>
        <end position="315"/>
    </location>
</feature>
<dbReference type="InterPro" id="IPR006104">
    <property type="entry name" value="Glyco_hydro_2_N"/>
</dbReference>
<dbReference type="OrthoDB" id="408320at2759"/>
<name>A0A9P6G566_9PLEO</name>
<dbReference type="InterPro" id="IPR036156">
    <property type="entry name" value="Beta-gal/glucu_dom_sf"/>
</dbReference>
<dbReference type="SUPFAM" id="SSF49785">
    <property type="entry name" value="Galactose-binding domain-like"/>
    <property type="match status" value="1"/>
</dbReference>
<dbReference type="InterPro" id="IPR006102">
    <property type="entry name" value="Ig-like_GH2"/>
</dbReference>
<dbReference type="Gene3D" id="2.60.40.10">
    <property type="entry name" value="Immunoglobulins"/>
    <property type="match status" value="1"/>
</dbReference>
<dbReference type="InterPro" id="IPR013783">
    <property type="entry name" value="Ig-like_fold"/>
</dbReference>
<dbReference type="Gene3D" id="3.20.20.80">
    <property type="entry name" value="Glycosidases"/>
    <property type="match status" value="1"/>
</dbReference>
<dbReference type="GO" id="GO:0004553">
    <property type="term" value="F:hydrolase activity, hydrolyzing O-glycosyl compounds"/>
    <property type="evidence" value="ECO:0007669"/>
    <property type="project" value="InterPro"/>
</dbReference>
<evidence type="ECO:0000313" key="9">
    <source>
        <dbReference type="EMBL" id="KAF9728866.1"/>
    </source>
</evidence>
<evidence type="ECO:0000256" key="3">
    <source>
        <dbReference type="ARBA" id="ARBA00023295"/>
    </source>
</evidence>
<feature type="region of interest" description="Disordered" evidence="4">
    <location>
        <begin position="31"/>
        <end position="54"/>
    </location>
</feature>
<gene>
    <name evidence="9" type="ORF">PMIN01_13246</name>
</gene>
<sequence>MFGSLGAVTLLVSAVLGQGFATPKANGTSGYELKQGPLDTPWTEKVGTTPWPEYPRPQMARSEWRNLNGVWQYRNASGGESEMERPPFRQELESSVLVPFCLESALSGVMGNYTIHSWYRTTFNVPDSWTERVLLNFAAVDYQATVFVNEKQVANHTGGYWAFNIDITDQLNKNGTNELVVFVFDPTNLWPYNVPIGKQKLIPEHIFYTPCSGIWQTVWLESAPADSIEKLHINAGADGKVDITVHTTSNTTTTADFILYEPNSELVKLKIKVPVNKAHSFVVDSPQLWSPDSPTLYNITVKLGSDAVQSYTGFRTISKGVVNGVQRPLLNGEFVFMFGTLDQGYWPDGLHSPPSFDAMVSDLKVLKEVGYNMVRKHIKVEPALFYQAADQLGLMLIQDMPALSTSSVFINDETAKQCPGVSLTPSLDPDTVQKEFDRQLAVMVNQLKSYPSIVTWVIYNEGWGQPWEGNDGVRNTSIDGILTDYVRKIDPTRLIDSVTGWHDHGAGDFYDNHHYSSPQCGTPWYSTPSSPYNSETDHRIAIQGEFGGIGQNVSEEHAWKVAASINAINNTYELDATPKIWNLRAHMILQELEFQIQEYACSGAVWTQTTDVEGEVNGMLTYDRRVNRMDKDMWRRDIQGLYEAAARRARTNGTMGVEGRGGGGG</sequence>
<proteinExistence type="inferred from homology"/>
<evidence type="ECO:0000259" key="7">
    <source>
        <dbReference type="Pfam" id="PF02836"/>
    </source>
</evidence>
<evidence type="ECO:0000256" key="2">
    <source>
        <dbReference type="ARBA" id="ARBA00022801"/>
    </source>
</evidence>
<feature type="signal peptide" evidence="5">
    <location>
        <begin position="1"/>
        <end position="21"/>
    </location>
</feature>
<dbReference type="SUPFAM" id="SSF49303">
    <property type="entry name" value="beta-Galactosidase/glucuronidase domain"/>
    <property type="match status" value="1"/>
</dbReference>
<dbReference type="InterPro" id="IPR008979">
    <property type="entry name" value="Galactose-bd-like_sf"/>
</dbReference>
<feature type="chain" id="PRO_5040470694" evidence="5">
    <location>
        <begin position="22"/>
        <end position="665"/>
    </location>
</feature>
<evidence type="ECO:0000256" key="1">
    <source>
        <dbReference type="ARBA" id="ARBA00007401"/>
    </source>
</evidence>
<evidence type="ECO:0000256" key="5">
    <source>
        <dbReference type="SAM" id="SignalP"/>
    </source>
</evidence>
<dbReference type="Pfam" id="PF02837">
    <property type="entry name" value="Glyco_hydro_2_N"/>
    <property type="match status" value="1"/>
</dbReference>
<feature type="domain" description="Glycosyl hydrolases family 2 sugar binding" evidence="8">
    <location>
        <begin position="111"/>
        <end position="185"/>
    </location>
</feature>
<dbReference type="InterPro" id="IPR051913">
    <property type="entry name" value="GH2_Domain-Containing"/>
</dbReference>
<organism evidence="9 10">
    <name type="scientific">Paraphaeosphaeria minitans</name>
    <dbReference type="NCBI Taxonomy" id="565426"/>
    <lineage>
        <taxon>Eukaryota</taxon>
        <taxon>Fungi</taxon>
        <taxon>Dikarya</taxon>
        <taxon>Ascomycota</taxon>
        <taxon>Pezizomycotina</taxon>
        <taxon>Dothideomycetes</taxon>
        <taxon>Pleosporomycetidae</taxon>
        <taxon>Pleosporales</taxon>
        <taxon>Massarineae</taxon>
        <taxon>Didymosphaeriaceae</taxon>
        <taxon>Paraphaeosphaeria</taxon>
    </lineage>
</organism>
<keyword evidence="5" id="KW-0732">Signal</keyword>
<dbReference type="Gene3D" id="2.60.120.260">
    <property type="entry name" value="Galactose-binding domain-like"/>
    <property type="match status" value="1"/>
</dbReference>
<dbReference type="EMBL" id="WJXW01000018">
    <property type="protein sequence ID" value="KAF9728866.1"/>
    <property type="molecule type" value="Genomic_DNA"/>
</dbReference>
<protein>
    <submittedName>
        <fullName evidence="9">Glycosyl hydrolase family</fullName>
    </submittedName>
</protein>
<dbReference type="Proteomes" id="UP000756921">
    <property type="component" value="Unassembled WGS sequence"/>
</dbReference>
<reference evidence="9" key="1">
    <citation type="journal article" date="2020" name="Mol. Plant Microbe Interact.">
        <title>Genome Sequence of the Biocontrol Agent Coniothyrium minitans strain Conio (IMI 134523).</title>
        <authorList>
            <person name="Patel D."/>
            <person name="Shittu T.A."/>
            <person name="Baroncelli R."/>
            <person name="Muthumeenakshi S."/>
            <person name="Osborne T.H."/>
            <person name="Janganan T.K."/>
            <person name="Sreenivasaprasad S."/>
        </authorList>
    </citation>
    <scope>NUCLEOTIDE SEQUENCE</scope>
    <source>
        <strain evidence="9">Conio</strain>
    </source>
</reference>
<dbReference type="GO" id="GO:0005975">
    <property type="term" value="P:carbohydrate metabolic process"/>
    <property type="evidence" value="ECO:0007669"/>
    <property type="project" value="InterPro"/>
</dbReference>
<evidence type="ECO:0000256" key="4">
    <source>
        <dbReference type="SAM" id="MobiDB-lite"/>
    </source>
</evidence>
<comment type="similarity">
    <text evidence="1">Belongs to the glycosyl hydrolase 2 family.</text>
</comment>
<accession>A0A9P6G566</accession>
<dbReference type="InterPro" id="IPR017853">
    <property type="entry name" value="GH"/>
</dbReference>
<feature type="domain" description="Glycoside hydrolase family 2 catalytic" evidence="7">
    <location>
        <begin position="357"/>
        <end position="552"/>
    </location>
</feature>
<dbReference type="PANTHER" id="PTHR42732:SF2">
    <property type="entry name" value="BETA-MANNOSIDASE"/>
    <property type="match status" value="1"/>
</dbReference>
<dbReference type="InterPro" id="IPR006103">
    <property type="entry name" value="Glyco_hydro_2_cat"/>
</dbReference>